<dbReference type="EMBL" id="WITC01000038">
    <property type="protein sequence ID" value="MQX15392.1"/>
    <property type="molecule type" value="Genomic_DNA"/>
</dbReference>
<dbReference type="Gene3D" id="3.30.70.1230">
    <property type="entry name" value="Nucleotide cyclase"/>
    <property type="match status" value="1"/>
</dbReference>
<gene>
    <name evidence="2" type="ORF">GHK62_11600</name>
</gene>
<dbReference type="PROSITE" id="PS50125">
    <property type="entry name" value="GUANYLATE_CYCLASE_2"/>
    <property type="match status" value="1"/>
</dbReference>
<protein>
    <recommendedName>
        <fullName evidence="1">Guanylate cyclase domain-containing protein</fullName>
    </recommendedName>
</protein>
<evidence type="ECO:0000313" key="3">
    <source>
        <dbReference type="Proteomes" id="UP000439983"/>
    </source>
</evidence>
<dbReference type="GO" id="GO:0035556">
    <property type="term" value="P:intracellular signal transduction"/>
    <property type="evidence" value="ECO:0007669"/>
    <property type="project" value="InterPro"/>
</dbReference>
<feature type="domain" description="Guanylate cyclase" evidence="1">
    <location>
        <begin position="27"/>
        <end position="142"/>
    </location>
</feature>
<dbReference type="InterPro" id="IPR001054">
    <property type="entry name" value="A/G_cyclase"/>
</dbReference>
<accession>A0A6N7LCD3</accession>
<dbReference type="Gene3D" id="3.40.50.10070">
    <property type="entry name" value="TolB, N-terminal domain"/>
    <property type="match status" value="1"/>
</dbReference>
<organism evidence="2 3">
    <name type="scientific">Sinorhizobium terangae</name>
    <dbReference type="NCBI Taxonomy" id="110322"/>
    <lineage>
        <taxon>Bacteria</taxon>
        <taxon>Pseudomonadati</taxon>
        <taxon>Pseudomonadota</taxon>
        <taxon>Alphaproteobacteria</taxon>
        <taxon>Hyphomicrobiales</taxon>
        <taxon>Rhizobiaceae</taxon>
        <taxon>Sinorhizobium/Ensifer group</taxon>
        <taxon>Sinorhizobium</taxon>
    </lineage>
</organism>
<evidence type="ECO:0000313" key="2">
    <source>
        <dbReference type="EMBL" id="MQX15392.1"/>
    </source>
</evidence>
<dbReference type="SMART" id="SM00044">
    <property type="entry name" value="CYCc"/>
    <property type="match status" value="1"/>
</dbReference>
<evidence type="ECO:0000259" key="1">
    <source>
        <dbReference type="PROSITE" id="PS50125"/>
    </source>
</evidence>
<dbReference type="SUPFAM" id="SSF55073">
    <property type="entry name" value="Nucleotide cyclase"/>
    <property type="match status" value="1"/>
</dbReference>
<dbReference type="Gene3D" id="1.25.40.10">
    <property type="entry name" value="Tetratricopeptide repeat domain"/>
    <property type="match status" value="2"/>
</dbReference>
<dbReference type="Proteomes" id="UP000439983">
    <property type="component" value="Unassembled WGS sequence"/>
</dbReference>
<dbReference type="GO" id="GO:0004016">
    <property type="term" value="F:adenylate cyclase activity"/>
    <property type="evidence" value="ECO:0007669"/>
    <property type="project" value="UniProtKB-ARBA"/>
</dbReference>
<keyword evidence="3" id="KW-1185">Reference proteome</keyword>
<dbReference type="InterPro" id="IPR050697">
    <property type="entry name" value="Adenylyl/Guanylyl_Cyclase_3/4"/>
</dbReference>
<proteinExistence type="predicted"/>
<dbReference type="PANTHER" id="PTHR43081:SF19">
    <property type="entry name" value="PH-SENSITIVE ADENYLATE CYCLASE RV1264"/>
    <property type="match status" value="1"/>
</dbReference>
<sequence>MNALTEFYGMLLDAIRRRASMDRRLAAILAADVVSFSRLMEADESTTLRSLVAHQSELLNPKIAEHNGRVVKLIGDGILAEFQSVLEAVACAVDIQRAMIIRNDPIPPDHRIEFRIGINLGDVILENGDIFGDGVNVASRLEGIARPGGIAVSAAVRDLVRERLDITFEDTGDQYLKNITRPIRVYQLHLEAQTPDATNLIDTPLALPKRPSIAVLPFENMSGDPQQDYFADGLVEDLITELAKIPSLFVIARNSSYFYKGRPVDVKQVARELGVRYVLEGSVRQSANRIRITGQLLEGTGATHVWADRLEGFAEDLFDLQDRFVTSIVGALEPSIRRAEIERALRKRPDALDAYDLYLKALPHTYANSPAETQKALLLLEAALKRDPNYALAHAYAAWCHEQSYFRCGFDERDKTLALEHCNAALNLGVDDPQALSIAAFVKSNFTHDYDAAIIVLDRALELNHNSALAYGFSALVNAHSERNERAIEHALLALRLSPFDPLNYHPYCALTLAHWFSGRFGEAATYAALAVGANPNFSVAYAYFAAAQVELNNFEAAGEAAKRLVEIAPSFTIGGFTRMGPFRPASIQSLANALGKLPLPP</sequence>
<dbReference type="Pfam" id="PF00211">
    <property type="entry name" value="Guanylate_cyc"/>
    <property type="match status" value="1"/>
</dbReference>
<name>A0A6N7LCD3_SINTE</name>
<dbReference type="AlphaFoldDB" id="A0A6N7LCD3"/>
<dbReference type="InterPro" id="IPR029787">
    <property type="entry name" value="Nucleotide_cyclase"/>
</dbReference>
<dbReference type="Pfam" id="PF13432">
    <property type="entry name" value="TPR_16"/>
    <property type="match status" value="1"/>
</dbReference>
<dbReference type="GO" id="GO:0006171">
    <property type="term" value="P:cAMP biosynthetic process"/>
    <property type="evidence" value="ECO:0007669"/>
    <property type="project" value="TreeGrafter"/>
</dbReference>
<dbReference type="CDD" id="cd07302">
    <property type="entry name" value="CHD"/>
    <property type="match status" value="1"/>
</dbReference>
<dbReference type="InterPro" id="IPR011990">
    <property type="entry name" value="TPR-like_helical_dom_sf"/>
</dbReference>
<dbReference type="PANTHER" id="PTHR43081">
    <property type="entry name" value="ADENYLATE CYCLASE, TERMINAL-DIFFERENTIATION SPECIFIC-RELATED"/>
    <property type="match status" value="1"/>
</dbReference>
<comment type="caution">
    <text evidence="2">The sequence shown here is derived from an EMBL/GenBank/DDBJ whole genome shotgun (WGS) entry which is preliminary data.</text>
</comment>
<dbReference type="SUPFAM" id="SSF48452">
    <property type="entry name" value="TPR-like"/>
    <property type="match status" value="1"/>
</dbReference>
<dbReference type="OrthoDB" id="9807521at2"/>
<reference evidence="2 3" key="1">
    <citation type="journal article" date="2013" name="Genome Biol.">
        <title>Comparative genomics of the core and accessory genomes of 48 Sinorhizobium strains comprising five genospecies.</title>
        <authorList>
            <person name="Sugawara M."/>
            <person name="Epstein B."/>
            <person name="Badgley B.D."/>
            <person name="Unno T."/>
            <person name="Xu L."/>
            <person name="Reese J."/>
            <person name="Gyaneshwar P."/>
            <person name="Denny R."/>
            <person name="Mudge J."/>
            <person name="Bharti A.K."/>
            <person name="Farmer A.D."/>
            <person name="May G.D."/>
            <person name="Woodward J.E."/>
            <person name="Medigue C."/>
            <person name="Vallenet D."/>
            <person name="Lajus A."/>
            <person name="Rouy Z."/>
            <person name="Martinez-Vaz B."/>
            <person name="Tiffin P."/>
            <person name="Young N.D."/>
            <person name="Sadowsky M.J."/>
        </authorList>
    </citation>
    <scope>NUCLEOTIDE SEQUENCE [LARGE SCALE GENOMIC DNA]</scope>
    <source>
        <strain evidence="2 3">USDA4894</strain>
    </source>
</reference>